<keyword evidence="10" id="KW-1185">Reference proteome</keyword>
<evidence type="ECO:0000256" key="5">
    <source>
        <dbReference type="PROSITE-ProRule" id="PRU00175"/>
    </source>
</evidence>
<dbReference type="EMBL" id="CAOQHR010000006">
    <property type="protein sequence ID" value="CAI6336002.1"/>
    <property type="molecule type" value="Genomic_DNA"/>
</dbReference>
<keyword evidence="1" id="KW-0479">Metal-binding</keyword>
<dbReference type="SUPFAM" id="SSF57850">
    <property type="entry name" value="RING/U-box"/>
    <property type="match status" value="2"/>
</dbReference>
<proteinExistence type="predicted"/>
<feature type="compositionally biased region" description="Basic residues" evidence="7">
    <location>
        <begin position="158"/>
        <end position="169"/>
    </location>
</feature>
<feature type="coiled-coil region" evidence="6">
    <location>
        <begin position="121"/>
        <end position="148"/>
    </location>
</feature>
<evidence type="ECO:0000256" key="2">
    <source>
        <dbReference type="ARBA" id="ARBA00022771"/>
    </source>
</evidence>
<keyword evidence="2 5" id="KW-0863">Zinc-finger</keyword>
<keyword evidence="6" id="KW-0175">Coiled coil</keyword>
<dbReference type="InterPro" id="IPR002867">
    <property type="entry name" value="IBR_dom"/>
</dbReference>
<dbReference type="AlphaFoldDB" id="A0A9W4UJU3"/>
<dbReference type="Pfam" id="PF01485">
    <property type="entry name" value="IBR"/>
    <property type="match status" value="1"/>
</dbReference>
<evidence type="ECO:0000256" key="6">
    <source>
        <dbReference type="SAM" id="Coils"/>
    </source>
</evidence>
<feature type="compositionally biased region" description="Pro residues" evidence="7">
    <location>
        <begin position="70"/>
        <end position="86"/>
    </location>
</feature>
<dbReference type="GO" id="GO:0008270">
    <property type="term" value="F:zinc ion binding"/>
    <property type="evidence" value="ECO:0007669"/>
    <property type="project" value="UniProtKB-KW"/>
</dbReference>
<keyword evidence="4" id="KW-0862">Zinc</keyword>
<feature type="region of interest" description="Disordered" evidence="7">
    <location>
        <begin position="152"/>
        <end position="172"/>
    </location>
</feature>
<evidence type="ECO:0000313" key="9">
    <source>
        <dbReference type="EMBL" id="CAI6336002.1"/>
    </source>
</evidence>
<reference evidence="9" key="1">
    <citation type="submission" date="2023-01" db="EMBL/GenBank/DDBJ databases">
        <authorList>
            <person name="Van Ghelder C."/>
            <person name="Rancurel C."/>
        </authorList>
    </citation>
    <scope>NUCLEOTIDE SEQUENCE</scope>
    <source>
        <strain evidence="9">CNCM I-4278</strain>
    </source>
</reference>
<evidence type="ECO:0000259" key="8">
    <source>
        <dbReference type="PROSITE" id="PS50089"/>
    </source>
</evidence>
<dbReference type="InterPro" id="IPR013083">
    <property type="entry name" value="Znf_RING/FYVE/PHD"/>
</dbReference>
<dbReference type="InterPro" id="IPR001841">
    <property type="entry name" value="Znf_RING"/>
</dbReference>
<keyword evidence="3" id="KW-0833">Ubl conjugation pathway</keyword>
<comment type="caution">
    <text evidence="9">The sequence shown here is derived from an EMBL/GenBank/DDBJ whole genome shotgun (WGS) entry which is preliminary data.</text>
</comment>
<name>A0A9W4UJU3_9PLEO</name>
<feature type="compositionally biased region" description="Basic and acidic residues" evidence="7">
    <location>
        <begin position="12"/>
        <end position="26"/>
    </location>
</feature>
<evidence type="ECO:0000256" key="3">
    <source>
        <dbReference type="ARBA" id="ARBA00022786"/>
    </source>
</evidence>
<gene>
    <name evidence="9" type="ORF">PDIGIT_LOCUS9091</name>
</gene>
<dbReference type="CDD" id="cd20335">
    <property type="entry name" value="BRcat_RBR"/>
    <property type="match status" value="1"/>
</dbReference>
<feature type="domain" description="RING-type" evidence="8">
    <location>
        <begin position="214"/>
        <end position="268"/>
    </location>
</feature>
<accession>A0A9W4UJU3</accession>
<feature type="region of interest" description="Disordered" evidence="7">
    <location>
        <begin position="56"/>
        <end position="99"/>
    </location>
</feature>
<dbReference type="OrthoDB" id="1431934at2759"/>
<dbReference type="Proteomes" id="UP001152607">
    <property type="component" value="Unassembled WGS sequence"/>
</dbReference>
<evidence type="ECO:0000256" key="1">
    <source>
        <dbReference type="ARBA" id="ARBA00022723"/>
    </source>
</evidence>
<organism evidence="9 10">
    <name type="scientific">Periconia digitata</name>
    <dbReference type="NCBI Taxonomy" id="1303443"/>
    <lineage>
        <taxon>Eukaryota</taxon>
        <taxon>Fungi</taxon>
        <taxon>Dikarya</taxon>
        <taxon>Ascomycota</taxon>
        <taxon>Pezizomycotina</taxon>
        <taxon>Dothideomycetes</taxon>
        <taxon>Pleosporomycetidae</taxon>
        <taxon>Pleosporales</taxon>
        <taxon>Massarineae</taxon>
        <taxon>Periconiaceae</taxon>
        <taxon>Periconia</taxon>
    </lineage>
</organism>
<sequence length="358" mass="40433">MGSFPSTLPHNRLHDKQETLPDHDAVPQRSIWGYHGSNRYDRVVDRDQRASRMGSRFFAGGRGRGRDTRPPLPHQLPRLLQPPPRDISPERIAVEREDSRERRTLAYQLAAENEAEKPKRMSLLRAKREKIEREQDDCEREAEILYELARKSAEQSKRGKNGRQGRSRGSRSGVVLTLRRTWSNEINGVDMSNTQLVVLQDAILPATTSQTRECTVCTSKLPLISFPADAVTSDCTHTPTTCWCCIRKWLRSSLQTKGWNQLTCPECSAQLQHADVKRCADKETFESYDQLATKATLDRTRGFRWCLVRRSGKGKQLAGGCGSGQIHGTVAKMKCVGCGTVQCAYHGVLWHEGDTCKE</sequence>
<feature type="compositionally biased region" description="Basic and acidic residues" evidence="7">
    <location>
        <begin position="87"/>
        <end position="99"/>
    </location>
</feature>
<dbReference type="PROSITE" id="PS50089">
    <property type="entry name" value="ZF_RING_2"/>
    <property type="match status" value="1"/>
</dbReference>
<evidence type="ECO:0000256" key="7">
    <source>
        <dbReference type="SAM" id="MobiDB-lite"/>
    </source>
</evidence>
<evidence type="ECO:0000256" key="4">
    <source>
        <dbReference type="ARBA" id="ARBA00022833"/>
    </source>
</evidence>
<protein>
    <recommendedName>
        <fullName evidence="8">RING-type domain-containing protein</fullName>
    </recommendedName>
</protein>
<evidence type="ECO:0000313" key="10">
    <source>
        <dbReference type="Proteomes" id="UP001152607"/>
    </source>
</evidence>
<dbReference type="Gene3D" id="3.30.40.10">
    <property type="entry name" value="Zinc/RING finger domain, C3HC4 (zinc finger)"/>
    <property type="match status" value="1"/>
</dbReference>
<feature type="region of interest" description="Disordered" evidence="7">
    <location>
        <begin position="1"/>
        <end position="27"/>
    </location>
</feature>